<dbReference type="InterPro" id="IPR015421">
    <property type="entry name" value="PyrdxlP-dep_Trfase_major"/>
</dbReference>
<evidence type="ECO:0000313" key="8">
    <source>
        <dbReference type="EMBL" id="MFD2207247.1"/>
    </source>
</evidence>
<evidence type="ECO:0000256" key="3">
    <source>
        <dbReference type="ARBA" id="ARBA00012239"/>
    </source>
</evidence>
<dbReference type="InterPro" id="IPR015424">
    <property type="entry name" value="PyrdxlP-dep_Trfase"/>
</dbReference>
<organism evidence="8 9">
    <name type="scientific">Kiloniella antarctica</name>
    <dbReference type="NCBI Taxonomy" id="1550907"/>
    <lineage>
        <taxon>Bacteria</taxon>
        <taxon>Pseudomonadati</taxon>
        <taxon>Pseudomonadota</taxon>
        <taxon>Alphaproteobacteria</taxon>
        <taxon>Rhodospirillales</taxon>
        <taxon>Kiloniellaceae</taxon>
        <taxon>Kiloniella</taxon>
    </lineage>
</organism>
<dbReference type="InterPro" id="IPR015422">
    <property type="entry name" value="PyrdxlP-dep_Trfase_small"/>
</dbReference>
<dbReference type="Gene3D" id="3.40.640.10">
    <property type="entry name" value="Type I PLP-dependent aspartate aminotransferase-like (Major domain)"/>
    <property type="match status" value="1"/>
</dbReference>
<comment type="similarity">
    <text evidence="2">Belongs to the class-V pyridoxal-phosphate-dependent aminotransferase family. Csd subfamily.</text>
</comment>
<comment type="cofactor">
    <cofactor evidence="1">
        <name>pyridoxal 5'-phosphate</name>
        <dbReference type="ChEBI" id="CHEBI:597326"/>
    </cofactor>
</comment>
<evidence type="ECO:0000259" key="7">
    <source>
        <dbReference type="Pfam" id="PF00266"/>
    </source>
</evidence>
<comment type="caution">
    <text evidence="8">The sequence shown here is derived from an EMBL/GenBank/DDBJ whole genome shotgun (WGS) entry which is preliminary data.</text>
</comment>
<evidence type="ECO:0000256" key="5">
    <source>
        <dbReference type="ARBA" id="ARBA00022898"/>
    </source>
</evidence>
<accession>A0ABW5BMX2</accession>
<keyword evidence="5" id="KW-0663">Pyridoxal phosphate</keyword>
<gene>
    <name evidence="8" type="ORF">ACFSKO_16585</name>
</gene>
<dbReference type="EMBL" id="JBHUII010000011">
    <property type="protein sequence ID" value="MFD2207247.1"/>
    <property type="molecule type" value="Genomic_DNA"/>
</dbReference>
<dbReference type="SUPFAM" id="SSF53383">
    <property type="entry name" value="PLP-dependent transferases"/>
    <property type="match status" value="1"/>
</dbReference>
<evidence type="ECO:0000313" key="9">
    <source>
        <dbReference type="Proteomes" id="UP001597294"/>
    </source>
</evidence>
<dbReference type="NCBIfam" id="TIGR01979">
    <property type="entry name" value="sufS"/>
    <property type="match status" value="1"/>
</dbReference>
<dbReference type="Pfam" id="PF00266">
    <property type="entry name" value="Aminotran_5"/>
    <property type="match status" value="1"/>
</dbReference>
<dbReference type="InterPro" id="IPR010970">
    <property type="entry name" value="Cys_dSase_SufS"/>
</dbReference>
<reference evidence="9" key="1">
    <citation type="journal article" date="2019" name="Int. J. Syst. Evol. Microbiol.">
        <title>The Global Catalogue of Microorganisms (GCM) 10K type strain sequencing project: providing services to taxonomists for standard genome sequencing and annotation.</title>
        <authorList>
            <consortium name="The Broad Institute Genomics Platform"/>
            <consortium name="The Broad Institute Genome Sequencing Center for Infectious Disease"/>
            <person name="Wu L."/>
            <person name="Ma J."/>
        </authorList>
    </citation>
    <scope>NUCLEOTIDE SEQUENCE [LARGE SCALE GENOMIC DNA]</scope>
    <source>
        <strain evidence="9">CGMCC 4.7192</strain>
    </source>
</reference>
<dbReference type="EC" id="2.8.1.7" evidence="3"/>
<evidence type="ECO:0000256" key="2">
    <source>
        <dbReference type="ARBA" id="ARBA00010447"/>
    </source>
</evidence>
<dbReference type="Proteomes" id="UP001597294">
    <property type="component" value="Unassembled WGS sequence"/>
</dbReference>
<dbReference type="InterPro" id="IPR000192">
    <property type="entry name" value="Aminotrans_V_dom"/>
</dbReference>
<dbReference type="GO" id="GO:0031071">
    <property type="term" value="F:cysteine desulfurase activity"/>
    <property type="evidence" value="ECO:0007669"/>
    <property type="project" value="UniProtKB-EC"/>
</dbReference>
<keyword evidence="4 8" id="KW-0808">Transferase</keyword>
<proteinExistence type="inferred from homology"/>
<sequence>MSIGNAIKAESGNIKAGDNSLQAFDVDLIRKDFPILQREIYGRPLVYLDSAASAQKPRQVLDRMNEAYETYYSNVHRGVHSLSQTCTEAFESGRTAAARYINAETPDQCILTKGATEAINLVAQSYGRHFLKAGDEIIISHMEHHSNIVPWQILRDQIGIVIKVVPIDGDANFLFDEYEKLFSAKTKLVAITHISNAVGTVTPIKDIIRVAHHYGAKVLVDGCQAAPHAHIDVQDLDADFYCFSGHKVYGPSGIGILYGKADLLNSMPPYQGGGEMIDLVTFEKTTYKEIPHRFEAGTPAIVEAIGLGAAIEYIEAIGRENIAAHENGILAYATERLSRISGLTIIGRAKEKASILSFTMQEAHAHDIGTILDRRGVAVRAGHHCAQPLMQRFNLPATARASFGIYNTRAEVDALADALEKVQELFS</sequence>
<feature type="domain" description="Aminotransferase class V" evidence="7">
    <location>
        <begin position="46"/>
        <end position="415"/>
    </location>
</feature>
<keyword evidence="9" id="KW-1185">Reference proteome</keyword>
<dbReference type="PANTHER" id="PTHR43586:SF8">
    <property type="entry name" value="CYSTEINE DESULFURASE 1, CHLOROPLASTIC"/>
    <property type="match status" value="1"/>
</dbReference>
<protein>
    <recommendedName>
        <fullName evidence="3">cysteine desulfurase</fullName>
        <ecNumber evidence="3">2.8.1.7</ecNumber>
    </recommendedName>
</protein>
<evidence type="ECO:0000256" key="4">
    <source>
        <dbReference type="ARBA" id="ARBA00022679"/>
    </source>
</evidence>
<evidence type="ECO:0000256" key="1">
    <source>
        <dbReference type="ARBA" id="ARBA00001933"/>
    </source>
</evidence>
<name>A0ABW5BMX2_9PROT</name>
<dbReference type="RefSeq" id="WP_380253689.1">
    <property type="nucleotide sequence ID" value="NZ_JBHUII010000011.1"/>
</dbReference>
<dbReference type="PANTHER" id="PTHR43586">
    <property type="entry name" value="CYSTEINE DESULFURASE"/>
    <property type="match status" value="1"/>
</dbReference>
<evidence type="ECO:0000256" key="6">
    <source>
        <dbReference type="ARBA" id="ARBA00050776"/>
    </source>
</evidence>
<dbReference type="Gene3D" id="3.90.1150.10">
    <property type="entry name" value="Aspartate Aminotransferase, domain 1"/>
    <property type="match status" value="1"/>
</dbReference>
<dbReference type="CDD" id="cd06453">
    <property type="entry name" value="SufS_like"/>
    <property type="match status" value="1"/>
</dbReference>
<comment type="catalytic activity">
    <reaction evidence="6">
        <text>(sulfur carrier)-H + L-cysteine = (sulfur carrier)-SH + L-alanine</text>
        <dbReference type="Rhea" id="RHEA:43892"/>
        <dbReference type="Rhea" id="RHEA-COMP:14737"/>
        <dbReference type="Rhea" id="RHEA-COMP:14739"/>
        <dbReference type="ChEBI" id="CHEBI:29917"/>
        <dbReference type="ChEBI" id="CHEBI:35235"/>
        <dbReference type="ChEBI" id="CHEBI:57972"/>
        <dbReference type="ChEBI" id="CHEBI:64428"/>
        <dbReference type="EC" id="2.8.1.7"/>
    </reaction>
</comment>